<name>A0A6J1QQU9_9HYME</name>
<dbReference type="InterPro" id="IPR043502">
    <property type="entry name" value="DNA/RNA_pol_sf"/>
</dbReference>
<gene>
    <name evidence="2" type="primary">LOC112461776</name>
</gene>
<dbReference type="SUPFAM" id="SSF56672">
    <property type="entry name" value="DNA/RNA polymerases"/>
    <property type="match status" value="1"/>
</dbReference>
<protein>
    <submittedName>
        <fullName evidence="2">Uncharacterized protein LOC112461776</fullName>
    </submittedName>
</protein>
<proteinExistence type="predicted"/>
<evidence type="ECO:0000313" key="1">
    <source>
        <dbReference type="Proteomes" id="UP000504618"/>
    </source>
</evidence>
<keyword evidence="1" id="KW-1185">Reference proteome</keyword>
<dbReference type="InterPro" id="IPR043128">
    <property type="entry name" value="Rev_trsase/Diguanyl_cyclase"/>
</dbReference>
<dbReference type="GeneID" id="112461776"/>
<reference evidence="2" key="1">
    <citation type="submission" date="2025-08" db="UniProtKB">
        <authorList>
            <consortium name="RefSeq"/>
        </authorList>
    </citation>
    <scope>IDENTIFICATION</scope>
    <source>
        <tissue evidence="2">Whole body</tissue>
    </source>
</reference>
<dbReference type="GO" id="GO:0071897">
    <property type="term" value="P:DNA biosynthetic process"/>
    <property type="evidence" value="ECO:0007669"/>
    <property type="project" value="UniProtKB-ARBA"/>
</dbReference>
<dbReference type="AlphaFoldDB" id="A0A6J1QQU9"/>
<dbReference type="Proteomes" id="UP000504618">
    <property type="component" value="Unplaced"/>
</dbReference>
<dbReference type="Gene3D" id="3.30.70.270">
    <property type="match status" value="1"/>
</dbReference>
<organism evidence="1 2">
    <name type="scientific">Temnothorax curvispinosus</name>
    <dbReference type="NCBI Taxonomy" id="300111"/>
    <lineage>
        <taxon>Eukaryota</taxon>
        <taxon>Metazoa</taxon>
        <taxon>Ecdysozoa</taxon>
        <taxon>Arthropoda</taxon>
        <taxon>Hexapoda</taxon>
        <taxon>Insecta</taxon>
        <taxon>Pterygota</taxon>
        <taxon>Neoptera</taxon>
        <taxon>Endopterygota</taxon>
        <taxon>Hymenoptera</taxon>
        <taxon>Apocrita</taxon>
        <taxon>Aculeata</taxon>
        <taxon>Formicoidea</taxon>
        <taxon>Formicidae</taxon>
        <taxon>Myrmicinae</taxon>
        <taxon>Temnothorax</taxon>
    </lineage>
</organism>
<dbReference type="RefSeq" id="XP_024882925.1">
    <property type="nucleotide sequence ID" value="XM_025027157.1"/>
</dbReference>
<accession>A0A6J1QQU9</accession>
<evidence type="ECO:0000313" key="2">
    <source>
        <dbReference type="RefSeq" id="XP_024882925.1"/>
    </source>
</evidence>
<sequence length="132" mass="15719">MFQRLLDTVLGSELELNVFVCLDVIVRQIFDEYLCVLQKIFHCLRKTRPRLNPDKCRFCVNRINYIGHLIYCEEDIRIDLRRSVPSQIGPSHRTYGKTYDSSCEWLLWYCRFTERFAIISVPLIALTRKLAK</sequence>
<dbReference type="OrthoDB" id="7692176at2759"/>